<reference evidence="7" key="1">
    <citation type="journal article" date="2016" name="Nat. Genet.">
        <title>A high-quality carrot genome assembly provides new insights into carotenoid accumulation and asterid genome evolution.</title>
        <authorList>
            <person name="Iorizzo M."/>
            <person name="Ellison S."/>
            <person name="Senalik D."/>
            <person name="Zeng P."/>
            <person name="Satapoomin P."/>
            <person name="Huang J."/>
            <person name="Bowman M."/>
            <person name="Iovene M."/>
            <person name="Sanseverino W."/>
            <person name="Cavagnaro P."/>
            <person name="Yildiz M."/>
            <person name="Macko-Podgorni A."/>
            <person name="Moranska E."/>
            <person name="Grzebelus E."/>
            <person name="Grzebelus D."/>
            <person name="Ashrafi H."/>
            <person name="Zheng Z."/>
            <person name="Cheng S."/>
            <person name="Spooner D."/>
            <person name="Van Deynze A."/>
            <person name="Simon P."/>
        </authorList>
    </citation>
    <scope>NUCLEOTIDE SEQUENCE</scope>
    <source>
        <tissue evidence="7">Leaf</tissue>
    </source>
</reference>
<reference evidence="7" key="2">
    <citation type="submission" date="2022-03" db="EMBL/GenBank/DDBJ databases">
        <title>Draft title - Genomic analysis of global carrot germplasm unveils the trajectory of domestication and the origin of high carotenoid orange carrot.</title>
        <authorList>
            <person name="Iorizzo M."/>
            <person name="Ellison S."/>
            <person name="Senalik D."/>
            <person name="Macko-Podgorni A."/>
            <person name="Grzebelus D."/>
            <person name="Bostan H."/>
            <person name="Rolling W."/>
            <person name="Curaba J."/>
            <person name="Simon P."/>
        </authorList>
    </citation>
    <scope>NUCLEOTIDE SEQUENCE</scope>
    <source>
        <tissue evidence="7">Leaf</tissue>
    </source>
</reference>
<comment type="subcellular location">
    <subcellularLocation>
        <location evidence="1">Nucleus</location>
    </subcellularLocation>
</comment>
<keyword evidence="3" id="KW-0238">DNA-binding</keyword>
<organism evidence="7 8">
    <name type="scientific">Daucus carota subsp. sativus</name>
    <name type="common">Carrot</name>
    <dbReference type="NCBI Taxonomy" id="79200"/>
    <lineage>
        <taxon>Eukaryota</taxon>
        <taxon>Viridiplantae</taxon>
        <taxon>Streptophyta</taxon>
        <taxon>Embryophyta</taxon>
        <taxon>Tracheophyta</taxon>
        <taxon>Spermatophyta</taxon>
        <taxon>Magnoliopsida</taxon>
        <taxon>eudicotyledons</taxon>
        <taxon>Gunneridae</taxon>
        <taxon>Pentapetalae</taxon>
        <taxon>asterids</taxon>
        <taxon>campanulids</taxon>
        <taxon>Apiales</taxon>
        <taxon>Apiaceae</taxon>
        <taxon>Apioideae</taxon>
        <taxon>Scandiceae</taxon>
        <taxon>Daucinae</taxon>
        <taxon>Daucus</taxon>
        <taxon>Daucus sect. Daucus</taxon>
    </lineage>
</organism>
<dbReference type="PANTHER" id="PTHR31541">
    <property type="entry name" value="B3 DOMAIN PLANT PROTEIN-RELATED"/>
    <property type="match status" value="1"/>
</dbReference>
<dbReference type="Gene3D" id="2.40.330.10">
    <property type="entry name" value="DNA-binding pseudobarrel domain"/>
    <property type="match status" value="1"/>
</dbReference>
<dbReference type="Gramene" id="KZM99551">
    <property type="protein sequence ID" value="KZM99551"/>
    <property type="gene ID" value="DCAR_013087"/>
</dbReference>
<evidence type="ECO:0000256" key="4">
    <source>
        <dbReference type="ARBA" id="ARBA00023163"/>
    </source>
</evidence>
<dbReference type="GO" id="GO:0003677">
    <property type="term" value="F:DNA binding"/>
    <property type="evidence" value="ECO:0007669"/>
    <property type="project" value="UniProtKB-KW"/>
</dbReference>
<dbReference type="Proteomes" id="UP000077755">
    <property type="component" value="Chromosome 4"/>
</dbReference>
<gene>
    <name evidence="7" type="ORF">DCAR_0418006</name>
</gene>
<evidence type="ECO:0000256" key="6">
    <source>
        <dbReference type="SAM" id="MobiDB-lite"/>
    </source>
</evidence>
<evidence type="ECO:0000256" key="3">
    <source>
        <dbReference type="ARBA" id="ARBA00023125"/>
    </source>
</evidence>
<evidence type="ECO:0000313" key="7">
    <source>
        <dbReference type="EMBL" id="WOG98662.1"/>
    </source>
</evidence>
<dbReference type="Pfam" id="PF03754">
    <property type="entry name" value="At2g31720-like"/>
    <property type="match status" value="1"/>
</dbReference>
<feature type="region of interest" description="Disordered" evidence="6">
    <location>
        <begin position="38"/>
        <end position="76"/>
    </location>
</feature>
<name>A0A165Z314_DAUCS</name>
<dbReference type="PANTHER" id="PTHR31541:SF25">
    <property type="entry name" value="GAMMA-GLIADIN B"/>
    <property type="match status" value="1"/>
</dbReference>
<protein>
    <submittedName>
        <fullName evidence="7">Uncharacterized protein</fullName>
    </submittedName>
</protein>
<accession>A0A165Z314</accession>
<dbReference type="InterPro" id="IPR005508">
    <property type="entry name" value="At2g31720-like"/>
</dbReference>
<dbReference type="GO" id="GO:0005634">
    <property type="term" value="C:nucleus"/>
    <property type="evidence" value="ECO:0007669"/>
    <property type="project" value="UniProtKB-SubCell"/>
</dbReference>
<evidence type="ECO:0000256" key="5">
    <source>
        <dbReference type="ARBA" id="ARBA00023242"/>
    </source>
</evidence>
<feature type="compositionally biased region" description="Basic and acidic residues" evidence="6">
    <location>
        <begin position="40"/>
        <end position="76"/>
    </location>
</feature>
<keyword evidence="5" id="KW-0539">Nucleus</keyword>
<dbReference type="OrthoDB" id="1060491at2759"/>
<keyword evidence="2" id="KW-0805">Transcription regulation</keyword>
<dbReference type="KEGG" id="dcr:108217499"/>
<proteinExistence type="predicted"/>
<dbReference type="SUPFAM" id="SSF101936">
    <property type="entry name" value="DNA-binding pseudobarrel domain"/>
    <property type="match status" value="1"/>
</dbReference>
<dbReference type="AlphaFoldDB" id="A0A165Z314"/>
<evidence type="ECO:0000313" key="8">
    <source>
        <dbReference type="Proteomes" id="UP000077755"/>
    </source>
</evidence>
<sequence length="408" mass="46882">MKGRFPTEEDMKGIEHKLPFMSKFDILVEVCRVASELYDQENKSNEGSHEKSWGKRPMRGDHDQENKSNESSDVKAFDVEKSWGKRRVRGDHDQENKSNESTNFKAFFDVEKSWGKRAVSLDHDQENKSNESSNVKAFNIEKSRGKRAVRGDHDQESSKTVWLSSRSRICCISGEELFKRGLKRVEGESSSGFRGNAGRSGSGLDRGKKRKYYGFEDFEVYEKKERVLGKKRTYCGPKDEDFEYSVERKKARKNNFKVRARVVEAAPLPGEFAAEILRLGGNDVKLLIQKNITATDLNASENRFSIPVNQLREEGKDFLTEDEEKTLDRRNAGNGIVPIPVRVLEPNLKRSFINFKKWPMNNSFCYVLCGSWTVMQKNNRLQANTELQVWSFRVNGELNLALVKVPKI</sequence>
<keyword evidence="8" id="KW-1185">Reference proteome</keyword>
<dbReference type="EMBL" id="CP093346">
    <property type="protein sequence ID" value="WOG98662.1"/>
    <property type="molecule type" value="Genomic_DNA"/>
</dbReference>
<keyword evidence="4" id="KW-0804">Transcription</keyword>
<dbReference type="InterPro" id="IPR015300">
    <property type="entry name" value="DNA-bd_pseudobarrel_sf"/>
</dbReference>
<evidence type="ECO:0000256" key="2">
    <source>
        <dbReference type="ARBA" id="ARBA00023015"/>
    </source>
</evidence>
<evidence type="ECO:0000256" key="1">
    <source>
        <dbReference type="ARBA" id="ARBA00004123"/>
    </source>
</evidence>